<sequence length="184" mass="21430">MKTQLKVIEGTRKPDHYSIYHRMFQKAVIESARKIQRTNQIDTDDFKKIAFAGIKMINLEKARSRRFLEVKLRLIEFIQTVIGKLTPGELMQMFPIRKQYDGEKFGMKDYFSTMHAVKEKGIDNCIGTEEEVFDFLWDYQNPDITLFMVTLVSTVSDLGRASGQKSLFEEFADKNDIAIDVMTH</sequence>
<dbReference type="EMBL" id="CP065647">
    <property type="protein sequence ID" value="QPR74009.1"/>
    <property type="molecule type" value="Genomic_DNA"/>
</dbReference>
<gene>
    <name evidence="1" type="ORF">I6G80_07015</name>
</gene>
<evidence type="ECO:0000313" key="2">
    <source>
        <dbReference type="Proteomes" id="UP000595038"/>
    </source>
</evidence>
<dbReference type="RefSeq" id="WP_003185401.1">
    <property type="nucleotide sequence ID" value="NZ_BOQU01000006.1"/>
</dbReference>
<proteinExistence type="predicted"/>
<dbReference type="Proteomes" id="UP000595038">
    <property type="component" value="Chromosome"/>
</dbReference>
<dbReference type="GeneID" id="92859786"/>
<name>A0AB37GLP2_BACLI</name>
<organism evidence="1 2">
    <name type="scientific">Bacillus licheniformis</name>
    <dbReference type="NCBI Taxonomy" id="1402"/>
    <lineage>
        <taxon>Bacteria</taxon>
        <taxon>Bacillati</taxon>
        <taxon>Bacillota</taxon>
        <taxon>Bacilli</taxon>
        <taxon>Bacillales</taxon>
        <taxon>Bacillaceae</taxon>
        <taxon>Bacillus</taxon>
    </lineage>
</organism>
<evidence type="ECO:0000313" key="1">
    <source>
        <dbReference type="EMBL" id="QPR74009.1"/>
    </source>
</evidence>
<reference evidence="1 2" key="1">
    <citation type="submission" date="2020-12" db="EMBL/GenBank/DDBJ databases">
        <title>FDA dAtabase for Regulatory Grade micrObial Sequences (FDA-ARGOS): Supporting development and validation of Infectious Disease Dx tests.</title>
        <authorList>
            <person name="Nelson B."/>
            <person name="Plummer A."/>
            <person name="Tallon L."/>
            <person name="Sadzewicz L."/>
            <person name="Zhao X."/>
            <person name="Boylan J."/>
            <person name="Ott S."/>
            <person name="Bowen H."/>
            <person name="Vavikolanu K."/>
            <person name="Mehta A."/>
            <person name="Aluvathingal J."/>
            <person name="Nadendla S."/>
            <person name="Myers T."/>
            <person name="Yan Y."/>
            <person name="Sichtig H."/>
        </authorList>
    </citation>
    <scope>NUCLEOTIDE SEQUENCE [LARGE SCALE GENOMIC DNA]</scope>
    <source>
        <strain evidence="1 2">FDAARGOS_923</strain>
    </source>
</reference>
<dbReference type="AlphaFoldDB" id="A0AB37GLP2"/>
<protein>
    <submittedName>
        <fullName evidence="1">Uncharacterized protein</fullName>
    </submittedName>
</protein>
<accession>A0AB37GLP2</accession>